<evidence type="ECO:0000313" key="1">
    <source>
        <dbReference type="EMBL" id="CDN88474.1"/>
    </source>
</evidence>
<dbReference type="AlphaFoldDB" id="A0A1L1PI76"/>
<organism evidence="1 2">
    <name type="scientific">Hydrogenophaga intermedia</name>
    <dbReference type="NCBI Taxonomy" id="65786"/>
    <lineage>
        <taxon>Bacteria</taxon>
        <taxon>Pseudomonadati</taxon>
        <taxon>Pseudomonadota</taxon>
        <taxon>Betaproteobacteria</taxon>
        <taxon>Burkholderiales</taxon>
        <taxon>Comamonadaceae</taxon>
        <taxon>Hydrogenophaga</taxon>
    </lineage>
</organism>
<proteinExistence type="predicted"/>
<keyword evidence="2" id="KW-1185">Reference proteome</keyword>
<dbReference type="Proteomes" id="UP000028878">
    <property type="component" value="Unassembled WGS sequence"/>
</dbReference>
<name>A0A1L1PI76_HYDIT</name>
<sequence>MIGRHYQSPGAGTEYARQLLAEVNDLEVAAEAKPEKEKARWLRATEAVKVLMGNASFKDTPDLR</sequence>
<reference evidence="2" key="1">
    <citation type="submission" date="2014-11" db="EMBL/GenBank/DDBJ databases">
        <title>Draft genome sequence of Hydrogenophaga intermedia S1.</title>
        <authorList>
            <person name="Gan H.M."/>
            <person name="Chew T.H."/>
            <person name="Stolz A."/>
        </authorList>
    </citation>
    <scope>NUCLEOTIDE SEQUENCE [LARGE SCALE GENOMIC DNA]</scope>
    <source>
        <strain evidence="2">S1</strain>
    </source>
</reference>
<dbReference type="EMBL" id="CCAE010000024">
    <property type="protein sequence ID" value="CDN88474.1"/>
    <property type="molecule type" value="Genomic_DNA"/>
</dbReference>
<gene>
    <name evidence="1" type="ORF">BN948_02908</name>
</gene>
<evidence type="ECO:0000313" key="2">
    <source>
        <dbReference type="Proteomes" id="UP000028878"/>
    </source>
</evidence>
<accession>A0A1L1PI76</accession>
<protein>
    <submittedName>
        <fullName evidence="1">Uncharacterized protein</fullName>
    </submittedName>
</protein>